<proteinExistence type="predicted"/>
<dbReference type="AlphaFoldDB" id="A0A4S8PTI3"/>
<dbReference type="Proteomes" id="UP000307378">
    <property type="component" value="Unassembled WGS sequence"/>
</dbReference>
<evidence type="ECO:0000256" key="1">
    <source>
        <dbReference type="SAM" id="SignalP"/>
    </source>
</evidence>
<feature type="chain" id="PRO_5020488895" evidence="1">
    <location>
        <begin position="30"/>
        <end position="189"/>
    </location>
</feature>
<evidence type="ECO:0000313" key="3">
    <source>
        <dbReference type="Proteomes" id="UP000307378"/>
    </source>
</evidence>
<evidence type="ECO:0000313" key="2">
    <source>
        <dbReference type="EMBL" id="THV34717.1"/>
    </source>
</evidence>
<protein>
    <submittedName>
        <fullName evidence="2">Uncharacterized protein</fullName>
    </submittedName>
</protein>
<organism evidence="2 3">
    <name type="scientific">Rhizobium rosettiformans W3</name>
    <dbReference type="NCBI Taxonomy" id="538378"/>
    <lineage>
        <taxon>Bacteria</taxon>
        <taxon>Pseudomonadati</taxon>
        <taxon>Pseudomonadota</taxon>
        <taxon>Alphaproteobacteria</taxon>
        <taxon>Hyphomicrobiales</taxon>
        <taxon>Rhizobiaceae</taxon>
        <taxon>Rhizobium/Agrobacterium group</taxon>
        <taxon>Rhizobium</taxon>
    </lineage>
</organism>
<comment type="caution">
    <text evidence="2">The sequence shown here is derived from an EMBL/GenBank/DDBJ whole genome shotgun (WGS) entry which is preliminary data.</text>
</comment>
<sequence length="189" mass="20984">MTSFRTASVLISSSLFVATALAIFPTANAAIADDTTSVTEYFFAKNPKEAYPQFQSTNVHLIYSCIYARGVEPTSVCEDLSAIAARNGLVTYLRSRFEDQIGVNFLISGSKRPANSFKHVYGACGFRDRINRSIVIIEKRIRPDDLERCFYTSSLVHLGFYVDTTISAKIDRQSFDEIVAHYVGSNAPP</sequence>
<name>A0A4S8PTI3_9HYPH</name>
<dbReference type="EMBL" id="STGU01000007">
    <property type="protein sequence ID" value="THV34717.1"/>
    <property type="molecule type" value="Genomic_DNA"/>
</dbReference>
<feature type="signal peptide" evidence="1">
    <location>
        <begin position="1"/>
        <end position="29"/>
    </location>
</feature>
<reference evidence="2 3" key="1">
    <citation type="submission" date="2019-04" db="EMBL/GenBank/DDBJ databases">
        <title>genome sequence of strain W3.</title>
        <authorList>
            <person name="Gao J."/>
            <person name="Sun J."/>
        </authorList>
    </citation>
    <scope>NUCLEOTIDE SEQUENCE [LARGE SCALE GENOMIC DNA]</scope>
    <source>
        <strain evidence="2 3">W3</strain>
    </source>
</reference>
<gene>
    <name evidence="2" type="ORF">FAA86_13600</name>
</gene>
<dbReference type="RefSeq" id="WP_136541400.1">
    <property type="nucleotide sequence ID" value="NZ_STGU01000007.1"/>
</dbReference>
<keyword evidence="1" id="KW-0732">Signal</keyword>
<accession>A0A4S8PTI3</accession>